<name>A0ACB9B4I9_9ASTR</name>
<comment type="caution">
    <text evidence="1">The sequence shown here is derived from an EMBL/GenBank/DDBJ whole genome shotgun (WGS) entry which is preliminary data.</text>
</comment>
<gene>
    <name evidence="1" type="ORF">L1987_68056</name>
</gene>
<proteinExistence type="predicted"/>
<evidence type="ECO:0000313" key="2">
    <source>
        <dbReference type="Proteomes" id="UP001056120"/>
    </source>
</evidence>
<sequence length="423" mass="48062">MNNGRWGSLSGSNPEMRFYRLKARDMQERINDTEEDESFVSRVRYLGIDNDGKRPSVVVEDIVDAKRERRLMSYVMASASPALSNNSGDTTSITGSAVVRTTTSPMVMTDSSIKTSKNLRGLNKPKCIKCGNVARSRCPYQACKSCCAKAQNPCHIHVLKGNSSFPDKTPSSTLAFIDQHSNEISASGNAHRVTSLRQLSSNFAQFNNLQTPARARKPLTRKEASQINEWRFSKLKEYEDRNIEIENEAFDRYLQNITLLEEVFAKYESTEDKSEEGKSETMISNLKKKLRADPIRSENLREKLRFIVNNGLRNFKTETRTGTEETEHANMPKKARYSSLVELNKKLSSARTQEDLKSCQLLKTRLLSQPERSVEEFENIEDGKPEQKSENYQSKWFSPVTVNQEALSHIDAQFSSLDGIEQL</sequence>
<dbReference type="Proteomes" id="UP001056120">
    <property type="component" value="Linkage Group LG23"/>
</dbReference>
<evidence type="ECO:0000313" key="1">
    <source>
        <dbReference type="EMBL" id="KAI3716858.1"/>
    </source>
</evidence>
<protein>
    <submittedName>
        <fullName evidence="1">Uncharacterized protein</fullName>
    </submittedName>
</protein>
<reference evidence="1 2" key="2">
    <citation type="journal article" date="2022" name="Mol. Ecol. Resour.">
        <title>The genomes of chicory, endive, great burdock and yacon provide insights into Asteraceae paleo-polyploidization history and plant inulin production.</title>
        <authorList>
            <person name="Fan W."/>
            <person name="Wang S."/>
            <person name="Wang H."/>
            <person name="Wang A."/>
            <person name="Jiang F."/>
            <person name="Liu H."/>
            <person name="Zhao H."/>
            <person name="Xu D."/>
            <person name="Zhang Y."/>
        </authorList>
    </citation>
    <scope>NUCLEOTIDE SEQUENCE [LARGE SCALE GENOMIC DNA]</scope>
    <source>
        <strain evidence="2">cv. Yunnan</strain>
        <tissue evidence="1">Leaves</tissue>
    </source>
</reference>
<accession>A0ACB9B4I9</accession>
<dbReference type="EMBL" id="CM042040">
    <property type="protein sequence ID" value="KAI3716858.1"/>
    <property type="molecule type" value="Genomic_DNA"/>
</dbReference>
<keyword evidence="2" id="KW-1185">Reference proteome</keyword>
<organism evidence="1 2">
    <name type="scientific">Smallanthus sonchifolius</name>
    <dbReference type="NCBI Taxonomy" id="185202"/>
    <lineage>
        <taxon>Eukaryota</taxon>
        <taxon>Viridiplantae</taxon>
        <taxon>Streptophyta</taxon>
        <taxon>Embryophyta</taxon>
        <taxon>Tracheophyta</taxon>
        <taxon>Spermatophyta</taxon>
        <taxon>Magnoliopsida</taxon>
        <taxon>eudicotyledons</taxon>
        <taxon>Gunneridae</taxon>
        <taxon>Pentapetalae</taxon>
        <taxon>asterids</taxon>
        <taxon>campanulids</taxon>
        <taxon>Asterales</taxon>
        <taxon>Asteraceae</taxon>
        <taxon>Asteroideae</taxon>
        <taxon>Heliantheae alliance</taxon>
        <taxon>Millerieae</taxon>
        <taxon>Smallanthus</taxon>
    </lineage>
</organism>
<reference evidence="2" key="1">
    <citation type="journal article" date="2022" name="Mol. Ecol. Resour.">
        <title>The genomes of chicory, endive, great burdock and yacon provide insights into Asteraceae palaeo-polyploidization history and plant inulin production.</title>
        <authorList>
            <person name="Fan W."/>
            <person name="Wang S."/>
            <person name="Wang H."/>
            <person name="Wang A."/>
            <person name="Jiang F."/>
            <person name="Liu H."/>
            <person name="Zhao H."/>
            <person name="Xu D."/>
            <person name="Zhang Y."/>
        </authorList>
    </citation>
    <scope>NUCLEOTIDE SEQUENCE [LARGE SCALE GENOMIC DNA]</scope>
    <source>
        <strain evidence="2">cv. Yunnan</strain>
    </source>
</reference>